<dbReference type="KEGG" id="vcn:VOLCADRAFT_127385"/>
<feature type="compositionally biased region" description="Low complexity" evidence="2">
    <location>
        <begin position="115"/>
        <end position="126"/>
    </location>
</feature>
<feature type="compositionally biased region" description="Low complexity" evidence="2">
    <location>
        <begin position="2186"/>
        <end position="2198"/>
    </location>
</feature>
<dbReference type="Proteomes" id="UP000001058">
    <property type="component" value="Unassembled WGS sequence"/>
</dbReference>
<dbReference type="InterPro" id="IPR001005">
    <property type="entry name" value="SANT/Myb"/>
</dbReference>
<dbReference type="CDD" id="cd00167">
    <property type="entry name" value="SANT"/>
    <property type="match status" value="2"/>
</dbReference>
<name>D8THU5_VOLCA</name>
<reference evidence="5 6" key="1">
    <citation type="journal article" date="2010" name="Science">
        <title>Genomic analysis of organismal complexity in the multicellular green alga Volvox carteri.</title>
        <authorList>
            <person name="Prochnik S.E."/>
            <person name="Umen J."/>
            <person name="Nedelcu A.M."/>
            <person name="Hallmann A."/>
            <person name="Miller S.M."/>
            <person name="Nishii I."/>
            <person name="Ferris P."/>
            <person name="Kuo A."/>
            <person name="Mitros T."/>
            <person name="Fritz-Laylin L.K."/>
            <person name="Hellsten U."/>
            <person name="Chapman J."/>
            <person name="Simakov O."/>
            <person name="Rensing S.A."/>
            <person name="Terry A."/>
            <person name="Pangilinan J."/>
            <person name="Kapitonov V."/>
            <person name="Jurka J."/>
            <person name="Salamov A."/>
            <person name="Shapiro H."/>
            <person name="Schmutz J."/>
            <person name="Grimwood J."/>
            <person name="Lindquist E."/>
            <person name="Lucas S."/>
            <person name="Grigoriev I.V."/>
            <person name="Schmitt R."/>
            <person name="Kirk D."/>
            <person name="Rokhsar D.S."/>
        </authorList>
    </citation>
    <scope>NUCLEOTIDE SEQUENCE [LARGE SCALE GENOMIC DNA]</scope>
    <source>
        <strain evidence="6">f. Nagariensis / Eve</strain>
    </source>
</reference>
<feature type="compositionally biased region" description="Basic and acidic residues" evidence="2">
    <location>
        <begin position="412"/>
        <end position="428"/>
    </location>
</feature>
<dbReference type="Pfam" id="PF00249">
    <property type="entry name" value="Myb_DNA-binding"/>
    <property type="match status" value="2"/>
</dbReference>
<feature type="region of interest" description="Disordered" evidence="2">
    <location>
        <begin position="2832"/>
        <end position="2855"/>
    </location>
</feature>
<feature type="region of interest" description="Disordered" evidence="2">
    <location>
        <begin position="2387"/>
        <end position="2450"/>
    </location>
</feature>
<accession>D8THU5</accession>
<feature type="compositionally biased region" description="Gly residues" evidence="2">
    <location>
        <begin position="2276"/>
        <end position="2288"/>
    </location>
</feature>
<keyword evidence="6" id="KW-1185">Reference proteome</keyword>
<evidence type="ECO:0000256" key="2">
    <source>
        <dbReference type="SAM" id="MobiDB-lite"/>
    </source>
</evidence>
<feature type="region of interest" description="Disordered" evidence="2">
    <location>
        <begin position="2186"/>
        <end position="2214"/>
    </location>
</feature>
<feature type="compositionally biased region" description="Polar residues" evidence="2">
    <location>
        <begin position="341"/>
        <end position="353"/>
    </location>
</feature>
<dbReference type="InterPro" id="IPR051571">
    <property type="entry name" value="N-CoR_corepressor"/>
</dbReference>
<feature type="domain" description="Myb-like" evidence="3">
    <location>
        <begin position="2293"/>
        <end position="2343"/>
    </location>
</feature>
<dbReference type="Gene3D" id="1.10.10.60">
    <property type="entry name" value="Homeodomain-like"/>
    <property type="match status" value="2"/>
</dbReference>
<dbReference type="InParanoid" id="D8THU5"/>
<feature type="compositionally biased region" description="Low complexity" evidence="2">
    <location>
        <begin position="354"/>
        <end position="367"/>
    </location>
</feature>
<feature type="compositionally biased region" description="Low complexity" evidence="2">
    <location>
        <begin position="2007"/>
        <end position="2022"/>
    </location>
</feature>
<dbReference type="SMART" id="SM00717">
    <property type="entry name" value="SANT"/>
    <property type="match status" value="3"/>
</dbReference>
<feature type="region of interest" description="Disordered" evidence="2">
    <location>
        <begin position="52"/>
        <end position="724"/>
    </location>
</feature>
<feature type="coiled-coil region" evidence="1">
    <location>
        <begin position="1963"/>
        <end position="1990"/>
    </location>
</feature>
<dbReference type="InterPro" id="IPR017884">
    <property type="entry name" value="SANT_dom"/>
</dbReference>
<feature type="region of interest" description="Disordered" evidence="2">
    <location>
        <begin position="2133"/>
        <end position="2163"/>
    </location>
</feature>
<feature type="compositionally biased region" description="Polar residues" evidence="2">
    <location>
        <begin position="261"/>
        <end position="295"/>
    </location>
</feature>
<dbReference type="GO" id="GO:0006357">
    <property type="term" value="P:regulation of transcription by RNA polymerase II"/>
    <property type="evidence" value="ECO:0007669"/>
    <property type="project" value="TreeGrafter"/>
</dbReference>
<feature type="compositionally biased region" description="Low complexity" evidence="2">
    <location>
        <begin position="994"/>
        <end position="1011"/>
    </location>
</feature>
<feature type="compositionally biased region" description="Polar residues" evidence="2">
    <location>
        <begin position="701"/>
        <end position="722"/>
    </location>
</feature>
<feature type="compositionally biased region" description="Low complexity" evidence="2">
    <location>
        <begin position="2898"/>
        <end position="2916"/>
    </location>
</feature>
<dbReference type="STRING" id="3068.D8THU5"/>
<feature type="region of interest" description="Disordered" evidence="2">
    <location>
        <begin position="1630"/>
        <end position="1665"/>
    </location>
</feature>
<feature type="compositionally biased region" description="Low complexity" evidence="2">
    <location>
        <begin position="680"/>
        <end position="697"/>
    </location>
</feature>
<protein>
    <recommendedName>
        <fullName evidence="7">SANT domain-containing protein</fullName>
    </recommendedName>
</protein>
<feature type="compositionally biased region" description="Pro residues" evidence="2">
    <location>
        <begin position="1933"/>
        <end position="1944"/>
    </location>
</feature>
<feature type="region of interest" description="Disordered" evidence="2">
    <location>
        <begin position="2871"/>
        <end position="2916"/>
    </location>
</feature>
<evidence type="ECO:0000313" key="6">
    <source>
        <dbReference type="Proteomes" id="UP000001058"/>
    </source>
</evidence>
<feature type="region of interest" description="Disordered" evidence="2">
    <location>
        <begin position="2260"/>
        <end position="2299"/>
    </location>
</feature>
<keyword evidence="1" id="KW-0175">Coiled coil</keyword>
<feature type="region of interest" description="Disordered" evidence="2">
    <location>
        <begin position="1429"/>
        <end position="1449"/>
    </location>
</feature>
<feature type="compositionally biased region" description="Basic and acidic residues" evidence="2">
    <location>
        <begin position="2066"/>
        <end position="2086"/>
    </location>
</feature>
<feature type="compositionally biased region" description="Polar residues" evidence="2">
    <location>
        <begin position="207"/>
        <end position="219"/>
    </location>
</feature>
<dbReference type="GO" id="GO:0005654">
    <property type="term" value="C:nucleoplasm"/>
    <property type="evidence" value="ECO:0007669"/>
    <property type="project" value="UniProtKB-ARBA"/>
</dbReference>
<feature type="compositionally biased region" description="Low complexity" evidence="2">
    <location>
        <begin position="331"/>
        <end position="340"/>
    </location>
</feature>
<feature type="compositionally biased region" description="Low complexity" evidence="2">
    <location>
        <begin position="477"/>
        <end position="502"/>
    </location>
</feature>
<evidence type="ECO:0000259" key="4">
    <source>
        <dbReference type="PROSITE" id="PS51293"/>
    </source>
</evidence>
<feature type="compositionally biased region" description="Basic and acidic residues" evidence="2">
    <location>
        <begin position="236"/>
        <end position="260"/>
    </location>
</feature>
<dbReference type="SUPFAM" id="SSF46689">
    <property type="entry name" value="Homeodomain-like"/>
    <property type="match status" value="2"/>
</dbReference>
<feature type="compositionally biased region" description="Polar residues" evidence="2">
    <location>
        <begin position="2049"/>
        <end position="2064"/>
    </location>
</feature>
<feature type="compositionally biased region" description="Low complexity" evidence="2">
    <location>
        <begin position="374"/>
        <end position="396"/>
    </location>
</feature>
<feature type="compositionally biased region" description="Gly residues" evidence="2">
    <location>
        <begin position="2639"/>
        <end position="2650"/>
    </location>
</feature>
<feature type="region of interest" description="Disordered" evidence="2">
    <location>
        <begin position="2674"/>
        <end position="2706"/>
    </location>
</feature>
<feature type="region of interest" description="Disordered" evidence="2">
    <location>
        <begin position="1107"/>
        <end position="1262"/>
    </location>
</feature>
<sequence length="3196" mass="321084">MDQPGLFHRTAIALEDTRQTDVHIRQNTIVALTRRNDRIETVVLVTKFSHYHSGREQLQPLRDRGPDMDLHPRAASREGTPLDSWSMERGGKLPLMPSVPSHGHGSSRGGGHRGGSNSSGSLRGAGAEYQENGPSNGGGPSGGWEPKSGHLSAGIGSGPGLGQSGGHREGPPPPREGGREVTGRDTARDAGARDPRDAGKIGYRSASLPSGVQQQSTRDGQGRLEGGLARDGSFSGRDRDRDRERDRDRDRERDRERDKGTTATVSFSHAARSSSQGVPAPSPGQSPRRTGSDMATGQGAGAGGSGEVQQAPPVVPDRGREGIISVVELPQQQHQQAQQQLRWGSGTSSAIQHQQQPSSSPQQQQQQTGLGRCVSSGTAAPSASAGGASEAMAAAGVVGGAAAGPSPGATMEVERRASNTSMELDRRYSSGTAPGSGRLDRKPSGSSSQGQAPGLDAVTQLARVSTAGTAPFPLDRPTAAAVTPSPAARAPASAPAAASTQPPTSPVDVKGAESADRRPNRSSKPAHAGASCASAAAAAPSLAVAAVPPSASPSAVVMAPPSAVAVAPSESRPSSTAGAGSDGGAGAAPGIPAVASVNSLSTADTQAGAPVATGRAASVSAPEAEPGELPGDGQTQAARAPSLQPMGPTASPSAQAPSAAPSQPLATVCGPRVPASIATQPQAVQVPSPPSAAAAQPPLHPTQQEPVQQQRPAEESVPSTTPVSGVIAGAAGAVDAVTGPSSSASEAPFARLSCSGGQTSEHPPAATLSTMPGPRGLGGSTAQPAPHGSGAAAGAGEDALLPEKRSSLSIRRFGFGRARRSMPAKSAGEGGAPEDGEVPGGAVSLERAPSGAGRPQPPGEVVDPEVPGTILAAGTAGGKESYAALPPSLVVPEPAGAPPTAAAGVAAAVSTPMSVPGMTTGGFLPTPIPAALTPGGACMPHVGGFTPHYGTATSYSQLTSPVAGPMATPSAAAATTPAATAAATMSIGVALATRSSSSAPSGSGAGAAATGNCAPMEVDSHNAAASQDVVHKMQQQQQPQQSSADAAGSSRNPAETLAGLSLRIEHLETEITDLERQLAALASESRQAQIDAAELAAEVGALEEQLLEDSSSDGGDSDENISGAPGESKSSQPVAEGDADANGVDRSGGSASSANGECGREGLATAAPVMTAQTPVQEVPGSHHQAATTTADGNSAGIQPAQGDGDGATQMDTEAEGLTEAAEDDGDDAAMSTKSQDADEAAAAASSIKPRGRPRSTAKMRAAEAAAAAAAAADSRRKALELQSRNPADGLLHLPAQHFKPRYMDATRRGVSAAQEEVLRLLPDSLAARVRSVVEAATAQQARLASTAPAPGHGRWAVLVPLVPVQVEPLYQEPQDIPAFHANNQRHAAIRDAVGRYLRQRRQLVAAKHSVLVEQYARNMATYKQYIQTEGRRPPAPPPPLSTTGRGASGAPSYGMYGASRAVSSYNPYSYSHSDVIRSDLDEHRLLNNFLAVEQLKRMCALPDMVLDPWERRWRAYDNRNGLVQDPVRELEEERMIKSWAEEERTLFMDKFLQHPKDFRKISTYLPGRSPGDCVAFFYKNQKLDDFSTVRRKQQLKKRRLQADMRKQQYAPLLMAPMIARQRASMGAGAGDVGVRGVRGRASTRGGPPGRGRSSNTLDTDHSMGMGPLSYGGNPGPAALAMSLGGPRGVPSSGGMPGLQSMIAAAQRAAAPSMSLDPRDIITSPRLPPISSNATAAYGAGVSGGSGWTDEDFVECYRQHGKCWEAYCRVLGMRTESAAKQYYYRHKERLGLDRVSATGGPSGGGGSGGADATGVGASNAAATGGMAAVPTASAGGPSHKAFLAARLANEESAAPGLLAAATAAAAMANAAAAAAAAAANAGPGSSAAAMEELAPPSRAVAEASPLRTEDAAVAGLGLLAAVSGRESESQYPSPSPPPQPPPQAQAPVDVPSLQTQVQTQVPVQVLEQARAQAQAEAQAAAQALTQVQVQQVLEQVRVQAVAGGEVQAAPPSVQQPEQQTQPPQAPVMLIPRHPGGRRRGPPRVPANPASLSNGPHASASSLESNEMLRHDGRYKQDLDPDTRSDSEYDPSGAGGAGGVDALQPQLDLLAALRNPVGNPLSQLLVGGLLQPGGGAATAPGGSGGSSTAAAGGGGVKGGKGAAAGSNATVGSGASGGLLGQLLLQQREQQQREQQQQQQREVRDPQPAQGPGALGTLTAAGLNLGMLGSLAGVLQGGMGNGGGSSGAAAAMGLLAGQSAASQADDLSGGQFPSPGEDGPGGAGSGGGAGTAPSSSRRSVNYWSDDERKTFLQVFQMHGRDWLRLADAIPTKSTNQIKTFYHNYKTKLGLDKMELPPSATQPAARRGQGARAIRDTAAAANAATVAAVTGGGNRGFDDPYGDEDHPRPAKRQATGAGVGTSQSSGLELGTLAGDVSSPRGDGSGGGTSPVLPPVMDLQALAHVYGGGGGGGSGGAQASSQHLFRRDHRDHDLAGLTGTGPAGAAAINAPASASALIQLLSSLSELQGAPASGGASGVQALGGRESDEGLGLGRGALGALGGPMQLHGINLPTGGGGGGASSASNLFSTAGQVSPQQQQQSQQQAPVKLQTLNLESLFVPVDRERDRDRDRDRDREQRDRGVGGGSCGPGGGMLQDVGLSAFAQQLQLQALLERSERGNQLREHEQPPPPAHAAPPSQPQHRGISQQEAPLSPEGLTATVAELLASIVQQNQQSQQSQYAVGGGGGGGGPAAAQPTSQALDLAAPSHALTLALDVPTSGSSATPSGLLTALVEATTGGTAGLGTAGLGGVGGAGGTGDMAAALAAAAAAAVAGGGGGARAARASGEAGPGGGGGAPLSLHMLLPRELWADRQGDVKTQSDVGFNDNAGEPAPKRQKRVSKDVQQQQQLSPQGLDLGLPSGLAVGGRTGGDSGCAGRLLLGEEQVTQLLHLQQQQAAKVKPVGTAGLRSVGYQQVRESRGREQQQRSAPQAANPVLNLGSLAGGLQVLPGAGGGNAGGGGGGGGGGCSGGSGSVLGPNLLRLMPLQSAPASTQQQQQQQQQEAGNGGGNGGVPRIPLGASLPSQVMVGTQGQAVTIADLISSLGGGRGLVAQGQGGGMFGLAGGSFASLERLLASSQEAGLGGSSAGAQYISLHPSTAAAGTGTWLGSTFGDQLASLGPRATLNLSLLLQQQQQQQPGDK</sequence>
<dbReference type="PANTHER" id="PTHR13992:SF39">
    <property type="entry name" value="SMRTER, ISOFORM G"/>
    <property type="match status" value="1"/>
</dbReference>
<dbReference type="Gene3D" id="1.20.58.1880">
    <property type="match status" value="1"/>
</dbReference>
<feature type="compositionally biased region" description="Basic and acidic residues" evidence="2">
    <location>
        <begin position="2618"/>
        <end position="2638"/>
    </location>
</feature>
<dbReference type="PANTHER" id="PTHR13992">
    <property type="entry name" value="NUCLEAR RECEPTOR CO-REPRESSOR RELATED NCOR"/>
    <property type="match status" value="1"/>
</dbReference>
<feature type="region of interest" description="Disordered" evidence="2">
    <location>
        <begin position="2007"/>
        <end position="2099"/>
    </location>
</feature>
<dbReference type="RefSeq" id="XP_002946132.1">
    <property type="nucleotide sequence ID" value="XM_002946086.1"/>
</dbReference>
<feature type="domain" description="SANT" evidence="4">
    <location>
        <begin position="2301"/>
        <end position="2347"/>
    </location>
</feature>
<feature type="compositionally biased region" description="Gly residues" evidence="2">
    <location>
        <begin position="2133"/>
        <end position="2161"/>
    </location>
</feature>
<dbReference type="InterPro" id="IPR009057">
    <property type="entry name" value="Homeodomain-like_sf"/>
</dbReference>
<feature type="compositionally biased region" description="Basic and acidic residues" evidence="2">
    <location>
        <begin position="61"/>
        <end position="76"/>
    </location>
</feature>
<feature type="compositionally biased region" description="Gly residues" evidence="2">
    <location>
        <begin position="155"/>
        <end position="165"/>
    </location>
</feature>
<evidence type="ECO:0000256" key="1">
    <source>
        <dbReference type="SAM" id="Coils"/>
    </source>
</evidence>
<feature type="compositionally biased region" description="Basic and acidic residues" evidence="2">
    <location>
        <begin position="2674"/>
        <end position="2683"/>
    </location>
</feature>
<feature type="compositionally biased region" description="Polar residues" evidence="2">
    <location>
        <begin position="1185"/>
        <end position="1197"/>
    </location>
</feature>
<feature type="region of interest" description="Disordered" evidence="2">
    <location>
        <begin position="2566"/>
        <end position="2652"/>
    </location>
</feature>
<feature type="compositionally biased region" description="Low complexity" evidence="2">
    <location>
        <begin position="2589"/>
        <end position="2604"/>
    </location>
</feature>
<evidence type="ECO:0000259" key="3">
    <source>
        <dbReference type="PROSITE" id="PS50090"/>
    </source>
</evidence>
<feature type="region of interest" description="Disordered" evidence="2">
    <location>
        <begin position="1924"/>
        <end position="1949"/>
    </location>
</feature>
<feature type="compositionally biased region" description="Low complexity" evidence="2">
    <location>
        <begin position="525"/>
        <end position="579"/>
    </location>
</feature>
<feature type="region of interest" description="Disordered" evidence="2">
    <location>
        <begin position="3043"/>
        <end position="3074"/>
    </location>
</feature>
<feature type="compositionally biased region" description="Acidic residues" evidence="2">
    <location>
        <begin position="1107"/>
        <end position="1119"/>
    </location>
</feature>
<feature type="compositionally biased region" description="Low complexity" evidence="2">
    <location>
        <begin position="650"/>
        <end position="664"/>
    </location>
</feature>
<feature type="compositionally biased region" description="Low complexity" evidence="2">
    <location>
        <begin position="1635"/>
        <end position="1655"/>
    </location>
</feature>
<dbReference type="OrthoDB" id="10258692at2759"/>
<feature type="compositionally biased region" description="Pro residues" evidence="2">
    <location>
        <begin position="2684"/>
        <end position="2695"/>
    </location>
</feature>
<evidence type="ECO:0000313" key="5">
    <source>
        <dbReference type="EMBL" id="EFJ53127.1"/>
    </source>
</evidence>
<gene>
    <name evidence="5" type="ORF">VOLCADRAFT_127385</name>
</gene>
<feature type="coiled-coil region" evidence="1">
    <location>
        <begin position="1057"/>
        <end position="1105"/>
    </location>
</feature>
<feature type="region of interest" description="Disordered" evidence="2">
    <location>
        <begin position="2968"/>
        <end position="2988"/>
    </location>
</feature>
<dbReference type="GO" id="GO:0000785">
    <property type="term" value="C:chromatin"/>
    <property type="evidence" value="ECO:0007669"/>
    <property type="project" value="TreeGrafter"/>
</dbReference>
<dbReference type="eggNOG" id="KOG1878">
    <property type="taxonomic scope" value="Eukaryota"/>
</dbReference>
<dbReference type="EMBL" id="GL378323">
    <property type="protein sequence ID" value="EFJ53127.1"/>
    <property type="molecule type" value="Genomic_DNA"/>
</dbReference>
<evidence type="ECO:0008006" key="7">
    <source>
        <dbReference type="Google" id="ProtNLM"/>
    </source>
</evidence>
<feature type="domain" description="SANT" evidence="4">
    <location>
        <begin position="1535"/>
        <end position="1586"/>
    </location>
</feature>
<dbReference type="GO" id="GO:0032991">
    <property type="term" value="C:protein-containing complex"/>
    <property type="evidence" value="ECO:0007669"/>
    <property type="project" value="UniProtKB-ARBA"/>
</dbReference>
<organism evidence="6">
    <name type="scientific">Volvox carteri f. nagariensis</name>
    <dbReference type="NCBI Taxonomy" id="3068"/>
    <lineage>
        <taxon>Eukaryota</taxon>
        <taxon>Viridiplantae</taxon>
        <taxon>Chlorophyta</taxon>
        <taxon>core chlorophytes</taxon>
        <taxon>Chlorophyceae</taxon>
        <taxon>CS clade</taxon>
        <taxon>Chlamydomonadales</taxon>
        <taxon>Volvocaceae</taxon>
        <taxon>Volvox</taxon>
    </lineage>
</organism>
<dbReference type="PROSITE" id="PS51293">
    <property type="entry name" value="SANT"/>
    <property type="match status" value="2"/>
</dbReference>
<feature type="region of interest" description="Disordered" evidence="2">
    <location>
        <begin position="736"/>
        <end position="863"/>
    </location>
</feature>
<feature type="region of interest" description="Disordered" evidence="2">
    <location>
        <begin position="994"/>
        <end position="1053"/>
    </location>
</feature>
<feature type="compositionally biased region" description="Acidic residues" evidence="2">
    <location>
        <begin position="1213"/>
        <end position="1228"/>
    </location>
</feature>
<feature type="compositionally biased region" description="Basic and acidic residues" evidence="2">
    <location>
        <begin position="166"/>
        <end position="199"/>
    </location>
</feature>
<dbReference type="PROSITE" id="PS50090">
    <property type="entry name" value="MYB_LIKE"/>
    <property type="match status" value="1"/>
</dbReference>
<feature type="compositionally biased region" description="Basic and acidic residues" evidence="2">
    <location>
        <begin position="510"/>
        <end position="519"/>
    </location>
</feature>
<proteinExistence type="predicted"/>
<dbReference type="GeneID" id="9625247"/>